<dbReference type="InterPro" id="IPR018287">
    <property type="entry name" value="Hap4_TF_heteromerisation"/>
</dbReference>
<organism evidence="2 3">
    <name type="scientific">Bradyrhizobium archetypum</name>
    <dbReference type="NCBI Taxonomy" id="2721160"/>
    <lineage>
        <taxon>Bacteria</taxon>
        <taxon>Pseudomonadati</taxon>
        <taxon>Pseudomonadota</taxon>
        <taxon>Alphaproteobacteria</taxon>
        <taxon>Hyphomicrobiales</taxon>
        <taxon>Nitrobacteraceae</taxon>
        <taxon>Bradyrhizobium</taxon>
    </lineage>
</organism>
<dbReference type="AlphaFoldDB" id="A0A7Y4M3F7"/>
<reference evidence="2 3" key="1">
    <citation type="submission" date="2020-03" db="EMBL/GenBank/DDBJ databases">
        <title>Bradyrhizobium diversity isolated from nodules of Muelleranthus trifoliolatus.</title>
        <authorList>
            <person name="Klepa M."/>
            <person name="Helene L."/>
            <person name="Hungria M."/>
        </authorList>
    </citation>
    <scope>NUCLEOTIDE SEQUENCE [LARGE SCALE GENOMIC DNA]</scope>
    <source>
        <strain evidence="2 3">WSM 1744</strain>
    </source>
</reference>
<evidence type="ECO:0000313" key="3">
    <source>
        <dbReference type="Proteomes" id="UP000528734"/>
    </source>
</evidence>
<dbReference type="Pfam" id="PF10297">
    <property type="entry name" value="Hap4_Hap_bind"/>
    <property type="match status" value="1"/>
</dbReference>
<dbReference type="Proteomes" id="UP000528734">
    <property type="component" value="Unassembled WGS sequence"/>
</dbReference>
<comment type="caution">
    <text evidence="2">The sequence shown here is derived from an EMBL/GenBank/DDBJ whole genome shotgun (WGS) entry which is preliminary data.</text>
</comment>
<dbReference type="GO" id="GO:0006355">
    <property type="term" value="P:regulation of DNA-templated transcription"/>
    <property type="evidence" value="ECO:0007669"/>
    <property type="project" value="InterPro"/>
</dbReference>
<evidence type="ECO:0000313" key="2">
    <source>
        <dbReference type="EMBL" id="NOJ47985.1"/>
    </source>
</evidence>
<keyword evidence="3" id="KW-1185">Reference proteome</keyword>
<protein>
    <recommendedName>
        <fullName evidence="1">Hap4 transcription factor heteromerisation domain-containing protein</fullName>
    </recommendedName>
</protein>
<gene>
    <name evidence="2" type="ORF">HCN50_17330</name>
</gene>
<sequence>MHGRRHVLPARCRPGRK</sequence>
<proteinExistence type="predicted"/>
<name>A0A7Y4M3F7_9BRAD</name>
<dbReference type="EMBL" id="JAAVLW010000005">
    <property type="protein sequence ID" value="NOJ47985.1"/>
    <property type="molecule type" value="Genomic_DNA"/>
</dbReference>
<feature type="domain" description="Hap4 transcription factor heteromerisation" evidence="1">
    <location>
        <begin position="4"/>
        <end position="17"/>
    </location>
</feature>
<accession>A0A7Y4M3F7</accession>
<evidence type="ECO:0000259" key="1">
    <source>
        <dbReference type="Pfam" id="PF10297"/>
    </source>
</evidence>